<evidence type="ECO:0000313" key="8">
    <source>
        <dbReference type="Proteomes" id="UP000009168"/>
    </source>
</evidence>
<evidence type="ECO:0000256" key="1">
    <source>
        <dbReference type="ARBA" id="ARBA00001946"/>
    </source>
</evidence>
<dbReference type="InterPro" id="IPR022953">
    <property type="entry name" value="ATP_PFK"/>
</dbReference>
<sequence>MEKNTVLTTSIGVSVGVLTSLLINYLRNQKAECKQQRQSLAITESEQPYEDDDAKRRKVIQELIKTNKGKYKEFHRLKIKDGALVGNSLLDEIRFLDSALCEIEKVPNLIIDLGLDIFEEVVNPIARHTHKDTFINTNSFILSYAAFGPSQMIQNAKRWLRAGPRYHNYFRPDQSKVLIVTQDGLCPGLNVVIREIVMHLNYNYQVEQIYGAKFGWKGIYEEDWVQLIPSQIKTIHHRGGTFIGTSRTGFDRDKIIETLIKHNFNQLYVICGNKSMGQVLELYYEIRRRKLNIGVCNIPRSVDNDIPIIDESFGYQSCVEEAQRVIDSAWVESRSHRNGVGIIRVMGQKSGFIAMGACLASRCVNVCLIPEFNYDLYGKSGVLDYIKQRIIKKGHCIVVVSEGANSSFADADDVPGDVGKFLQDEIQKFCAQDNTEVTVKYFDPLYMLRAVRANAYDTKQCSTLAQNAVHGLMAGFTGFSIGHVHNKTCFIPLEEMLSGNYRNRIVASNKNWQRLLASTGQPSFINEEELKKIIGTSKQE</sequence>
<dbReference type="OrthoDB" id="537915at2759"/>
<evidence type="ECO:0000256" key="2">
    <source>
        <dbReference type="ARBA" id="ARBA00022679"/>
    </source>
</evidence>
<dbReference type="InterPro" id="IPR050929">
    <property type="entry name" value="PFKA"/>
</dbReference>
<evidence type="ECO:0000256" key="5">
    <source>
        <dbReference type="ARBA" id="ARBA00022842"/>
    </source>
</evidence>
<evidence type="ECO:0000256" key="3">
    <source>
        <dbReference type="ARBA" id="ARBA00022723"/>
    </source>
</evidence>
<keyword evidence="5" id="KW-0460">Magnesium</keyword>
<dbReference type="Gene3D" id="3.40.50.450">
    <property type="match status" value="1"/>
</dbReference>
<dbReference type="KEGG" id="tet:TTHERM_00338460"/>
<dbReference type="HOGENOM" id="CLU_020655_7_4_1"/>
<dbReference type="STRING" id="312017.I7LV76"/>
<dbReference type="eggNOG" id="KOG2440">
    <property type="taxonomic scope" value="Eukaryota"/>
</dbReference>
<gene>
    <name evidence="7" type="ORF">TTHERM_00338460</name>
</gene>
<dbReference type="UniPathway" id="UPA00109">
    <property type="reaction ID" value="UER00182"/>
</dbReference>
<dbReference type="PRINTS" id="PR00476">
    <property type="entry name" value="PHFRCTKINASE"/>
</dbReference>
<dbReference type="Proteomes" id="UP000009168">
    <property type="component" value="Unassembled WGS sequence"/>
</dbReference>
<name>I7LV76_TETTS</name>
<dbReference type="Gene3D" id="3.40.50.460">
    <property type="entry name" value="Phosphofructokinase domain"/>
    <property type="match status" value="1"/>
</dbReference>
<reference evidence="8" key="1">
    <citation type="journal article" date="2006" name="PLoS Biol.">
        <title>Macronuclear genome sequence of the ciliate Tetrahymena thermophila, a model eukaryote.</title>
        <authorList>
            <person name="Eisen J.A."/>
            <person name="Coyne R.S."/>
            <person name="Wu M."/>
            <person name="Wu D."/>
            <person name="Thiagarajan M."/>
            <person name="Wortman J.R."/>
            <person name="Badger J.H."/>
            <person name="Ren Q."/>
            <person name="Amedeo P."/>
            <person name="Jones K.M."/>
            <person name="Tallon L.J."/>
            <person name="Delcher A.L."/>
            <person name="Salzberg S.L."/>
            <person name="Silva J.C."/>
            <person name="Haas B.J."/>
            <person name="Majoros W.H."/>
            <person name="Farzad M."/>
            <person name="Carlton J.M."/>
            <person name="Smith R.K. Jr."/>
            <person name="Garg J."/>
            <person name="Pearlman R.E."/>
            <person name="Karrer K.M."/>
            <person name="Sun L."/>
            <person name="Manning G."/>
            <person name="Elde N.C."/>
            <person name="Turkewitz A.P."/>
            <person name="Asai D.J."/>
            <person name="Wilkes D.E."/>
            <person name="Wang Y."/>
            <person name="Cai H."/>
            <person name="Collins K."/>
            <person name="Stewart B.A."/>
            <person name="Lee S.R."/>
            <person name="Wilamowska K."/>
            <person name="Weinberg Z."/>
            <person name="Ruzzo W.L."/>
            <person name="Wloga D."/>
            <person name="Gaertig J."/>
            <person name="Frankel J."/>
            <person name="Tsao C.-C."/>
            <person name="Gorovsky M.A."/>
            <person name="Keeling P.J."/>
            <person name="Waller R.F."/>
            <person name="Patron N.J."/>
            <person name="Cherry J.M."/>
            <person name="Stover N.A."/>
            <person name="Krieger C.J."/>
            <person name="del Toro C."/>
            <person name="Ryder H.F."/>
            <person name="Williamson S.C."/>
            <person name="Barbeau R.A."/>
            <person name="Hamilton E.P."/>
            <person name="Orias E."/>
        </authorList>
    </citation>
    <scope>NUCLEOTIDE SEQUENCE [LARGE SCALE GENOMIC DNA]</scope>
    <source>
        <strain evidence="8">SB210</strain>
    </source>
</reference>
<accession>I7LV76</accession>
<dbReference type="SUPFAM" id="SSF53784">
    <property type="entry name" value="Phosphofructokinase"/>
    <property type="match status" value="1"/>
</dbReference>
<evidence type="ECO:0000256" key="4">
    <source>
        <dbReference type="ARBA" id="ARBA00022777"/>
    </source>
</evidence>
<dbReference type="EMBL" id="GG662666">
    <property type="protein sequence ID" value="EAR97364.2"/>
    <property type="molecule type" value="Genomic_DNA"/>
</dbReference>
<organism evidence="7 8">
    <name type="scientific">Tetrahymena thermophila (strain SB210)</name>
    <dbReference type="NCBI Taxonomy" id="312017"/>
    <lineage>
        <taxon>Eukaryota</taxon>
        <taxon>Sar</taxon>
        <taxon>Alveolata</taxon>
        <taxon>Ciliophora</taxon>
        <taxon>Intramacronucleata</taxon>
        <taxon>Oligohymenophorea</taxon>
        <taxon>Hymenostomatida</taxon>
        <taxon>Tetrahymenina</taxon>
        <taxon>Tetrahymenidae</taxon>
        <taxon>Tetrahymena</taxon>
    </lineage>
</organism>
<dbReference type="GO" id="GO:0003872">
    <property type="term" value="F:6-phosphofructokinase activity"/>
    <property type="evidence" value="ECO:0007669"/>
    <property type="project" value="InterPro"/>
</dbReference>
<keyword evidence="2" id="KW-0808">Transferase</keyword>
<dbReference type="RefSeq" id="XP_001017609.2">
    <property type="nucleotide sequence ID" value="XM_001017609.3"/>
</dbReference>
<protein>
    <submittedName>
        <fullName evidence="7">6-phosphofructokinase</fullName>
    </submittedName>
</protein>
<dbReference type="Pfam" id="PF00365">
    <property type="entry name" value="PFK"/>
    <property type="match status" value="1"/>
</dbReference>
<evidence type="ECO:0000313" key="7">
    <source>
        <dbReference type="EMBL" id="EAR97364.2"/>
    </source>
</evidence>
<comment type="cofactor">
    <cofactor evidence="1">
        <name>Mg(2+)</name>
        <dbReference type="ChEBI" id="CHEBI:18420"/>
    </cofactor>
</comment>
<keyword evidence="8" id="KW-1185">Reference proteome</keyword>
<dbReference type="InterPro" id="IPR000023">
    <property type="entry name" value="Phosphofructokinase_dom"/>
</dbReference>
<dbReference type="AlphaFoldDB" id="I7LV76"/>
<evidence type="ECO:0000259" key="6">
    <source>
        <dbReference type="Pfam" id="PF00365"/>
    </source>
</evidence>
<keyword evidence="4" id="KW-0418">Kinase</keyword>
<proteinExistence type="predicted"/>
<dbReference type="GO" id="GO:0006002">
    <property type="term" value="P:fructose 6-phosphate metabolic process"/>
    <property type="evidence" value="ECO:0007669"/>
    <property type="project" value="InterPro"/>
</dbReference>
<dbReference type="GeneID" id="7840879"/>
<dbReference type="InParanoid" id="I7LV76"/>
<dbReference type="OMA" id="INMRGGS"/>
<dbReference type="GO" id="GO:0046872">
    <property type="term" value="F:metal ion binding"/>
    <property type="evidence" value="ECO:0007669"/>
    <property type="project" value="UniProtKB-KW"/>
</dbReference>
<dbReference type="InterPro" id="IPR035966">
    <property type="entry name" value="PKF_sf"/>
</dbReference>
<dbReference type="PANTHER" id="PTHR45770">
    <property type="entry name" value="ATP-DEPENDENT 6-PHOSPHOFRUCTOKINASE 1"/>
    <property type="match status" value="1"/>
</dbReference>
<keyword evidence="3" id="KW-0479">Metal-binding</keyword>
<feature type="domain" description="Phosphofructokinase" evidence="6">
    <location>
        <begin position="176"/>
        <end position="470"/>
    </location>
</feature>